<dbReference type="PIRSF" id="PIRSF000332">
    <property type="entry name" value="FMO"/>
    <property type="match status" value="1"/>
</dbReference>
<dbReference type="PRINTS" id="PR00370">
    <property type="entry name" value="FMOXYGENASE"/>
</dbReference>
<dbReference type="InterPro" id="IPR000960">
    <property type="entry name" value="Flavin_mOase"/>
</dbReference>
<proteinExistence type="inferred from homology"/>
<dbReference type="PANTHER" id="PTHR23023">
    <property type="entry name" value="DIMETHYLANILINE MONOOXYGENASE"/>
    <property type="match status" value="1"/>
</dbReference>
<keyword evidence="7" id="KW-0812">Transmembrane</keyword>
<dbReference type="OrthoDB" id="66881at2759"/>
<accession>A0A8X6XLT6</accession>
<feature type="transmembrane region" description="Helical" evidence="7">
    <location>
        <begin position="202"/>
        <end position="220"/>
    </location>
</feature>
<keyword evidence="5 6" id="KW-0560">Oxidoreductase</keyword>
<dbReference type="GO" id="GO:0050660">
    <property type="term" value="F:flavin adenine dinucleotide binding"/>
    <property type="evidence" value="ECO:0007669"/>
    <property type="project" value="InterPro"/>
</dbReference>
<evidence type="ECO:0000256" key="1">
    <source>
        <dbReference type="ARBA" id="ARBA00009183"/>
    </source>
</evidence>
<dbReference type="EC" id="1.-.-.-" evidence="6"/>
<evidence type="ECO:0000313" key="9">
    <source>
        <dbReference type="Proteomes" id="UP000886998"/>
    </source>
</evidence>
<keyword evidence="4" id="KW-0521">NADP</keyword>
<protein>
    <recommendedName>
        <fullName evidence="6">Flavin-containing monooxygenase</fullName>
        <ecNumber evidence="6">1.-.-.-</ecNumber>
    </recommendedName>
</protein>
<dbReference type="EMBL" id="BMAV01010489">
    <property type="protein sequence ID" value="GFY55599.1"/>
    <property type="molecule type" value="Genomic_DNA"/>
</dbReference>
<keyword evidence="6 8" id="KW-0503">Monooxygenase</keyword>
<dbReference type="FunFam" id="3.50.50.60:FF:000042">
    <property type="entry name" value="Dimethylaniline monooxygenase [N-oxide-forming]"/>
    <property type="match status" value="1"/>
</dbReference>
<comment type="caution">
    <text evidence="8">The sequence shown here is derived from an EMBL/GenBank/DDBJ whole genome shotgun (WGS) entry which is preliminary data.</text>
</comment>
<keyword evidence="9" id="KW-1185">Reference proteome</keyword>
<keyword evidence="7" id="KW-1133">Transmembrane helix</keyword>
<gene>
    <name evidence="8" type="primary">FMO2</name>
    <name evidence="8" type="ORF">TNIN_121551</name>
</gene>
<evidence type="ECO:0000256" key="5">
    <source>
        <dbReference type="ARBA" id="ARBA00023002"/>
    </source>
</evidence>
<organism evidence="8 9">
    <name type="scientific">Trichonephila inaurata madagascariensis</name>
    <dbReference type="NCBI Taxonomy" id="2747483"/>
    <lineage>
        <taxon>Eukaryota</taxon>
        <taxon>Metazoa</taxon>
        <taxon>Ecdysozoa</taxon>
        <taxon>Arthropoda</taxon>
        <taxon>Chelicerata</taxon>
        <taxon>Arachnida</taxon>
        <taxon>Araneae</taxon>
        <taxon>Araneomorphae</taxon>
        <taxon>Entelegynae</taxon>
        <taxon>Araneoidea</taxon>
        <taxon>Nephilidae</taxon>
        <taxon>Trichonephila</taxon>
        <taxon>Trichonephila inaurata</taxon>
    </lineage>
</organism>
<dbReference type="InterPro" id="IPR050346">
    <property type="entry name" value="FMO-like"/>
</dbReference>
<evidence type="ECO:0000256" key="2">
    <source>
        <dbReference type="ARBA" id="ARBA00022630"/>
    </source>
</evidence>
<comment type="similarity">
    <text evidence="1 6">Belongs to the FMO family.</text>
</comment>
<dbReference type="GO" id="GO:0050661">
    <property type="term" value="F:NADP binding"/>
    <property type="evidence" value="ECO:0007669"/>
    <property type="project" value="InterPro"/>
</dbReference>
<dbReference type="InterPro" id="IPR020946">
    <property type="entry name" value="Flavin_mOase-like"/>
</dbReference>
<dbReference type="AlphaFoldDB" id="A0A8X6XLT6"/>
<dbReference type="SUPFAM" id="SSF51905">
    <property type="entry name" value="FAD/NAD(P)-binding domain"/>
    <property type="match status" value="2"/>
</dbReference>
<dbReference type="Proteomes" id="UP000886998">
    <property type="component" value="Unassembled WGS sequence"/>
</dbReference>
<evidence type="ECO:0000256" key="7">
    <source>
        <dbReference type="SAM" id="Phobius"/>
    </source>
</evidence>
<evidence type="ECO:0000256" key="4">
    <source>
        <dbReference type="ARBA" id="ARBA00022857"/>
    </source>
</evidence>
<dbReference type="Gene3D" id="3.50.50.60">
    <property type="entry name" value="FAD/NAD(P)-binding domain"/>
    <property type="match status" value="2"/>
</dbReference>
<evidence type="ECO:0000256" key="3">
    <source>
        <dbReference type="ARBA" id="ARBA00022827"/>
    </source>
</evidence>
<evidence type="ECO:0000256" key="6">
    <source>
        <dbReference type="RuleBase" id="RU361177"/>
    </source>
</evidence>
<sequence>MVGHGVTEKMPTKEFHPLCLQPSLTTAKEMGALSTYPPRKEFNNFMRHHELLKYVSEFAAERDLLRHFQFNTEVMQVKRSDDYEKSGKWVVTVRNTQTAKVTTDVYDGVIIGVGHINRPKIPTYFGQNTFKGQIMHTHSLRGVQSFQNKTVIVVGMGCSGLDAAVETSTVAKQVYLSTRSGAHVINRVGPSGYPYDYTLLRFYLMALLYIFPATFVSWIFETFYLDQLFNHKLYPVKPKHHILQKDPVLNDHISSKILSGYTWKFPFLEEGIIVQEEGKINLYKCMFPPHLPHASLLVIGFLLPFGPGFPPGELQCRWAAQVLAGNCKLPSQEVMFKDIKQRYETNLKRYAPCDKMSLRVDMVPYCNDIASQFGVKPNLLKILLTDPMLFFKLVFGPFLSYQFRLQGPYAWDGARDAIMTAEKRMLYPLTKGKSDGIDENIYINFIKRIVRFIFLW</sequence>
<name>A0A8X6XLT6_9ARAC</name>
<evidence type="ECO:0000313" key="8">
    <source>
        <dbReference type="EMBL" id="GFY55599.1"/>
    </source>
</evidence>
<keyword evidence="2 6" id="KW-0285">Flavoprotein</keyword>
<dbReference type="Pfam" id="PF00743">
    <property type="entry name" value="FMO-like"/>
    <property type="match status" value="1"/>
</dbReference>
<keyword evidence="3 6" id="KW-0274">FAD</keyword>
<dbReference type="GO" id="GO:0004499">
    <property type="term" value="F:N,N-dimethylaniline monooxygenase activity"/>
    <property type="evidence" value="ECO:0007669"/>
    <property type="project" value="InterPro"/>
</dbReference>
<reference evidence="8" key="1">
    <citation type="submission" date="2020-08" db="EMBL/GenBank/DDBJ databases">
        <title>Multicomponent nature underlies the extraordinary mechanical properties of spider dragline silk.</title>
        <authorList>
            <person name="Kono N."/>
            <person name="Nakamura H."/>
            <person name="Mori M."/>
            <person name="Yoshida Y."/>
            <person name="Ohtoshi R."/>
            <person name="Malay A.D."/>
            <person name="Moran D.A.P."/>
            <person name="Tomita M."/>
            <person name="Numata K."/>
            <person name="Arakawa K."/>
        </authorList>
    </citation>
    <scope>NUCLEOTIDE SEQUENCE</scope>
</reference>
<keyword evidence="7" id="KW-0472">Membrane</keyword>
<comment type="cofactor">
    <cofactor evidence="6">
        <name>FAD</name>
        <dbReference type="ChEBI" id="CHEBI:57692"/>
    </cofactor>
</comment>
<dbReference type="InterPro" id="IPR036188">
    <property type="entry name" value="FAD/NAD-bd_sf"/>
</dbReference>